<dbReference type="EC" id="1.2.4.4" evidence="3"/>
<dbReference type="GO" id="GO:0009083">
    <property type="term" value="P:branched-chain amino acid catabolic process"/>
    <property type="evidence" value="ECO:0007669"/>
    <property type="project" value="TreeGrafter"/>
</dbReference>
<dbReference type="SMART" id="SM00861">
    <property type="entry name" value="Transket_pyr"/>
    <property type="match status" value="1"/>
</dbReference>
<keyword evidence="6" id="KW-0496">Mitochondrion</keyword>
<evidence type="ECO:0000256" key="4">
    <source>
        <dbReference type="ARBA" id="ARBA00016220"/>
    </source>
</evidence>
<dbReference type="CDD" id="cd07036">
    <property type="entry name" value="TPP_PYR_E1-PDHc-beta_like"/>
    <property type="match status" value="1"/>
</dbReference>
<keyword evidence="5" id="KW-0560">Oxidoreductase</keyword>
<dbReference type="GO" id="GO:0003863">
    <property type="term" value="F:branched-chain 2-oxo acid dehydrogenase activity"/>
    <property type="evidence" value="ECO:0007669"/>
    <property type="project" value="UniProtKB-EC"/>
</dbReference>
<dbReference type="SUPFAM" id="SSF52518">
    <property type="entry name" value="Thiamin diphosphate-binding fold (THDP-binding)"/>
    <property type="match status" value="1"/>
</dbReference>
<evidence type="ECO:0000259" key="9">
    <source>
        <dbReference type="SMART" id="SM00861"/>
    </source>
</evidence>
<dbReference type="PANTHER" id="PTHR42980">
    <property type="entry name" value="2-OXOISOVALERATE DEHYDROGENASE SUBUNIT BETA-RELATED"/>
    <property type="match status" value="1"/>
</dbReference>
<keyword evidence="8" id="KW-0812">Transmembrane</keyword>
<feature type="domain" description="Transketolase-like pyrimidine-binding" evidence="9">
    <location>
        <begin position="58"/>
        <end position="233"/>
    </location>
</feature>
<organism evidence="10 11">
    <name type="scientific">Meloidogyne javanica</name>
    <name type="common">Root-knot nematode worm</name>
    <dbReference type="NCBI Taxonomy" id="6303"/>
    <lineage>
        <taxon>Eukaryota</taxon>
        <taxon>Metazoa</taxon>
        <taxon>Ecdysozoa</taxon>
        <taxon>Nematoda</taxon>
        <taxon>Chromadorea</taxon>
        <taxon>Rhabditida</taxon>
        <taxon>Tylenchina</taxon>
        <taxon>Tylenchomorpha</taxon>
        <taxon>Tylenchoidea</taxon>
        <taxon>Meloidogynidae</taxon>
        <taxon>Meloidogyninae</taxon>
        <taxon>Meloidogyne</taxon>
        <taxon>Meloidogyne incognita group</taxon>
    </lineage>
</organism>
<evidence type="ECO:0000256" key="1">
    <source>
        <dbReference type="ARBA" id="ARBA00001964"/>
    </source>
</evidence>
<keyword evidence="10" id="KW-1185">Reference proteome</keyword>
<evidence type="ECO:0000313" key="10">
    <source>
        <dbReference type="Proteomes" id="UP000887561"/>
    </source>
</evidence>
<accession>A0A915MJD1</accession>
<comment type="subcellular location">
    <subcellularLocation>
        <location evidence="2">Mitochondrion</location>
    </subcellularLocation>
</comment>
<dbReference type="SUPFAM" id="SSF52922">
    <property type="entry name" value="TK C-terminal domain-like"/>
    <property type="match status" value="1"/>
</dbReference>
<keyword evidence="8" id="KW-1133">Transmembrane helix</keyword>
<name>A0A915MJD1_MELJA</name>
<dbReference type="FunFam" id="3.40.50.920:FF:000001">
    <property type="entry name" value="Pyruvate dehydrogenase E1 beta subunit"/>
    <property type="match status" value="1"/>
</dbReference>
<evidence type="ECO:0000256" key="2">
    <source>
        <dbReference type="ARBA" id="ARBA00004173"/>
    </source>
</evidence>
<comment type="cofactor">
    <cofactor evidence="1">
        <name>thiamine diphosphate</name>
        <dbReference type="ChEBI" id="CHEBI:58937"/>
    </cofactor>
</comment>
<dbReference type="Gene3D" id="3.40.50.970">
    <property type="match status" value="1"/>
</dbReference>
<proteinExistence type="predicted"/>
<protein>
    <recommendedName>
        <fullName evidence="4">Pyruvate dehydrogenase E1 component subunit beta, mitochondrial</fullName>
        <ecNumber evidence="3">1.2.4.4</ecNumber>
    </recommendedName>
</protein>
<dbReference type="Pfam" id="PF02780">
    <property type="entry name" value="Transketolase_C"/>
    <property type="match status" value="1"/>
</dbReference>
<evidence type="ECO:0000256" key="3">
    <source>
        <dbReference type="ARBA" id="ARBA00012277"/>
    </source>
</evidence>
<dbReference type="GO" id="GO:0007584">
    <property type="term" value="P:response to nutrient"/>
    <property type="evidence" value="ECO:0007669"/>
    <property type="project" value="TreeGrafter"/>
</dbReference>
<evidence type="ECO:0000256" key="8">
    <source>
        <dbReference type="SAM" id="Phobius"/>
    </source>
</evidence>
<sequence length="439" mass="48758">MLSLYQILEFSLLVVNGFAIINKERVLNKYLKNKQHSFHEDSENSIVLRLVNLVLAVQTVLRSINQALNIALEEDPNSVCFGEDVAFGGVFRCSVGLQNKFGKERVFNTPLCEQGIVGFGIGLAVTGSNAIAEIQFADYIFPAFDQIVNEAAKYRYRSGNQFNCGKLTIRATWGAVGHGALYHSQSPEAYFSHTPGLKIVIPRGPSQAKGLLLSCIADPDPCIFFEPKILYRNAVEDVPVGKYILPLGKAEIVREGKDVTLVGWGTQLHVLMETADLAEKDLGISCEVIDLQTIIPWDVETVAKSVTKTGHLLISHEAPKTCGFGAEMAATIQKECFLNLEAPIERICGWDTPFPHEKIAGGKNTFLYAGEYRELYEVDKEMWKLIKFILVAMALGVIGFIYVKADLTKRRRKVMAERKKKLAEARKLKQSQNSSTATH</sequence>
<dbReference type="WBParaSite" id="scaffold383_cov198.g953">
    <property type="protein sequence ID" value="scaffold383_cov198.g953"/>
    <property type="gene ID" value="scaffold383_cov198.g953"/>
</dbReference>
<dbReference type="PANTHER" id="PTHR42980:SF1">
    <property type="entry name" value="2-OXOISOVALERATE DEHYDROGENASE SUBUNIT BETA, MITOCHONDRIAL"/>
    <property type="match status" value="1"/>
</dbReference>
<feature type="transmembrane region" description="Helical" evidence="8">
    <location>
        <begin position="385"/>
        <end position="403"/>
    </location>
</feature>
<dbReference type="InterPro" id="IPR005475">
    <property type="entry name" value="Transketolase-like_Pyr-bd"/>
</dbReference>
<reference evidence="11" key="1">
    <citation type="submission" date="2022-11" db="UniProtKB">
        <authorList>
            <consortium name="WormBaseParasite"/>
        </authorList>
    </citation>
    <scope>IDENTIFICATION</scope>
</reference>
<dbReference type="InterPro" id="IPR033248">
    <property type="entry name" value="Transketolase_C"/>
</dbReference>
<comment type="catalytic activity">
    <reaction evidence="7">
        <text>N(6)-[(R)-lipoyl]-L-lysyl-[protein] + 3-methyl-2-oxobutanoate + H(+) = N(6)-[(R)-S(8)-2-methylpropanoyldihydrolipoyl]-L-lysyl-[protein] + CO2</text>
        <dbReference type="Rhea" id="RHEA:13457"/>
        <dbReference type="Rhea" id="RHEA-COMP:10474"/>
        <dbReference type="Rhea" id="RHEA-COMP:10497"/>
        <dbReference type="ChEBI" id="CHEBI:11851"/>
        <dbReference type="ChEBI" id="CHEBI:15378"/>
        <dbReference type="ChEBI" id="CHEBI:16526"/>
        <dbReference type="ChEBI" id="CHEBI:83099"/>
        <dbReference type="ChEBI" id="CHEBI:83142"/>
        <dbReference type="EC" id="1.2.4.4"/>
    </reaction>
    <physiologicalReaction direction="left-to-right" evidence="7">
        <dbReference type="Rhea" id="RHEA:13458"/>
    </physiologicalReaction>
</comment>
<dbReference type="InterPro" id="IPR029061">
    <property type="entry name" value="THDP-binding"/>
</dbReference>
<dbReference type="AlphaFoldDB" id="A0A915MJD1"/>
<evidence type="ECO:0000256" key="5">
    <source>
        <dbReference type="ARBA" id="ARBA00023002"/>
    </source>
</evidence>
<dbReference type="FunFam" id="3.40.50.970:FF:000001">
    <property type="entry name" value="Pyruvate dehydrogenase E1 beta subunit"/>
    <property type="match status" value="1"/>
</dbReference>
<evidence type="ECO:0000256" key="6">
    <source>
        <dbReference type="ARBA" id="ARBA00023128"/>
    </source>
</evidence>
<dbReference type="Proteomes" id="UP000887561">
    <property type="component" value="Unplaced"/>
</dbReference>
<dbReference type="GO" id="GO:0005739">
    <property type="term" value="C:mitochondrion"/>
    <property type="evidence" value="ECO:0007669"/>
    <property type="project" value="UniProtKB-SubCell"/>
</dbReference>
<keyword evidence="8" id="KW-0472">Membrane</keyword>
<dbReference type="Pfam" id="PF02779">
    <property type="entry name" value="Transket_pyr"/>
    <property type="match status" value="1"/>
</dbReference>
<evidence type="ECO:0000256" key="7">
    <source>
        <dbReference type="ARBA" id="ARBA00051764"/>
    </source>
</evidence>
<dbReference type="InterPro" id="IPR009014">
    <property type="entry name" value="Transketo_C/PFOR_II"/>
</dbReference>
<dbReference type="Gene3D" id="3.40.50.920">
    <property type="match status" value="1"/>
</dbReference>
<evidence type="ECO:0000313" key="11">
    <source>
        <dbReference type="WBParaSite" id="scaffold383_cov198.g953"/>
    </source>
</evidence>